<dbReference type="GO" id="GO:0043010">
    <property type="term" value="P:camera-type eye development"/>
    <property type="evidence" value="ECO:0007669"/>
    <property type="project" value="TreeGrafter"/>
</dbReference>
<feature type="domain" description="Centrosomal protein of 290kDa coiled-coil region" evidence="9">
    <location>
        <begin position="115"/>
        <end position="171"/>
    </location>
</feature>
<dbReference type="AlphaFoldDB" id="A0A6I9PLE4"/>
<evidence type="ECO:0000256" key="6">
    <source>
        <dbReference type="ARBA" id="ARBA00023212"/>
    </source>
</evidence>
<gene>
    <name evidence="11" type="primary">LOC104960165</name>
</gene>
<keyword evidence="7" id="KW-0966">Cell projection</keyword>
<evidence type="ECO:0000259" key="9">
    <source>
        <dbReference type="Pfam" id="PF16574"/>
    </source>
</evidence>
<dbReference type="GO" id="GO:0001822">
    <property type="term" value="P:kidney development"/>
    <property type="evidence" value="ECO:0007669"/>
    <property type="project" value="TreeGrafter"/>
</dbReference>
<proteinExistence type="predicted"/>
<evidence type="ECO:0000256" key="4">
    <source>
        <dbReference type="ARBA" id="ARBA00022794"/>
    </source>
</evidence>
<protein>
    <submittedName>
        <fullName evidence="11">Centrosomal protein of 290 kDa-like</fullName>
    </submittedName>
</protein>
<dbReference type="RefSeq" id="XP_010786446.1">
    <property type="nucleotide sequence ID" value="XM_010788144.1"/>
</dbReference>
<sequence length="185" mass="21140">MYTRYYTGLAGIIQDYQSQSDEKALIAKLHQHIVALQLSESAASSKLDAATSRVQQLEVHKLRADQRLDASERSLFLARQEGRNRSKHLRQTIQSLRRQFAGAIPLPQQEKFSVAMFSLQEDRATAQEEKRKAEEERKRAEGRAEELELRLRGLEELIATLKDVKGAQKVSVVDLPLRQESKMLL</sequence>
<dbReference type="GO" id="GO:0097711">
    <property type="term" value="P:ciliary basal body-plasma membrane docking"/>
    <property type="evidence" value="ECO:0007669"/>
    <property type="project" value="TreeGrafter"/>
</dbReference>
<accession>A0A6I9PLE4</accession>
<keyword evidence="10" id="KW-1185">Reference proteome</keyword>
<dbReference type="Pfam" id="PF16574">
    <property type="entry name" value="CEP209_CC5"/>
    <property type="match status" value="1"/>
</dbReference>
<dbReference type="InterPro" id="IPR026201">
    <property type="entry name" value="Cep290"/>
</dbReference>
<dbReference type="PANTHER" id="PTHR18879:SF20">
    <property type="entry name" value="CENTROSOMAL PROTEIN OF 290 KDA"/>
    <property type="match status" value="1"/>
</dbReference>
<dbReference type="PANTHER" id="PTHR18879">
    <property type="entry name" value="CENTROSOMAL PROTEIN OF 290 KDA"/>
    <property type="match status" value="1"/>
</dbReference>
<evidence type="ECO:0000313" key="10">
    <source>
        <dbReference type="Proteomes" id="UP000504611"/>
    </source>
</evidence>
<evidence type="ECO:0000256" key="3">
    <source>
        <dbReference type="ARBA" id="ARBA00022490"/>
    </source>
</evidence>
<evidence type="ECO:0000256" key="1">
    <source>
        <dbReference type="ARBA" id="ARBA00004120"/>
    </source>
</evidence>
<comment type="subcellular location">
    <subcellularLocation>
        <location evidence="1">Cytoplasm</location>
        <location evidence="1">Cytoskeleton</location>
        <location evidence="1">Cilium basal body</location>
    </subcellularLocation>
    <subcellularLocation>
        <location evidence="2">Cytoplasm</location>
        <location evidence="2">Cytoskeleton</location>
        <location evidence="2">Microtubule organizing center</location>
        <location evidence="2">Centrosome</location>
    </subcellularLocation>
</comment>
<feature type="coiled-coil region" evidence="8">
    <location>
        <begin position="79"/>
        <end position="164"/>
    </location>
</feature>
<dbReference type="GO" id="GO:0035869">
    <property type="term" value="C:ciliary transition zone"/>
    <property type="evidence" value="ECO:0007669"/>
    <property type="project" value="TreeGrafter"/>
</dbReference>
<evidence type="ECO:0000256" key="7">
    <source>
        <dbReference type="ARBA" id="ARBA00023273"/>
    </source>
</evidence>
<dbReference type="GO" id="GO:1905515">
    <property type="term" value="P:non-motile cilium assembly"/>
    <property type="evidence" value="ECO:0007669"/>
    <property type="project" value="TreeGrafter"/>
</dbReference>
<reference evidence="11" key="1">
    <citation type="submission" date="2025-08" db="UniProtKB">
        <authorList>
            <consortium name="RefSeq"/>
        </authorList>
    </citation>
    <scope>IDENTIFICATION</scope>
    <source>
        <tissue evidence="11">Muscle</tissue>
    </source>
</reference>
<name>A0A6I9PLE4_9TELE</name>
<dbReference type="KEGG" id="ncc:104960165"/>
<organism evidence="10 11">
    <name type="scientific">Notothenia coriiceps</name>
    <name type="common">black rockcod</name>
    <dbReference type="NCBI Taxonomy" id="8208"/>
    <lineage>
        <taxon>Eukaryota</taxon>
        <taxon>Metazoa</taxon>
        <taxon>Chordata</taxon>
        <taxon>Craniata</taxon>
        <taxon>Vertebrata</taxon>
        <taxon>Euteleostomi</taxon>
        <taxon>Actinopterygii</taxon>
        <taxon>Neopterygii</taxon>
        <taxon>Teleostei</taxon>
        <taxon>Neoteleostei</taxon>
        <taxon>Acanthomorphata</taxon>
        <taxon>Eupercaria</taxon>
        <taxon>Perciformes</taxon>
        <taxon>Notothenioidei</taxon>
        <taxon>Nototheniidae</taxon>
        <taxon>Notothenia</taxon>
    </lineage>
</organism>
<dbReference type="Proteomes" id="UP000504611">
    <property type="component" value="Unplaced"/>
</dbReference>
<dbReference type="GO" id="GO:1905349">
    <property type="term" value="P:ciliary transition zone assembly"/>
    <property type="evidence" value="ECO:0007669"/>
    <property type="project" value="TreeGrafter"/>
</dbReference>
<evidence type="ECO:0000313" key="11">
    <source>
        <dbReference type="RefSeq" id="XP_010786446.1"/>
    </source>
</evidence>
<keyword evidence="4" id="KW-0970">Cilium biogenesis/degradation</keyword>
<evidence type="ECO:0000256" key="2">
    <source>
        <dbReference type="ARBA" id="ARBA00004300"/>
    </source>
</evidence>
<evidence type="ECO:0000256" key="5">
    <source>
        <dbReference type="ARBA" id="ARBA00023054"/>
    </source>
</evidence>
<dbReference type="OrthoDB" id="8941749at2759"/>
<keyword evidence="3" id="KW-0963">Cytoplasm</keyword>
<keyword evidence="5 8" id="KW-0175">Coiled coil</keyword>
<keyword evidence="6" id="KW-0206">Cytoskeleton</keyword>
<dbReference type="GeneID" id="104960165"/>
<dbReference type="GO" id="GO:0034451">
    <property type="term" value="C:centriolar satellite"/>
    <property type="evidence" value="ECO:0007669"/>
    <property type="project" value="TreeGrafter"/>
</dbReference>
<evidence type="ECO:0000256" key="8">
    <source>
        <dbReference type="SAM" id="Coils"/>
    </source>
</evidence>
<dbReference type="InterPro" id="IPR032321">
    <property type="entry name" value="Cep209_CC5"/>
</dbReference>